<keyword evidence="2" id="KW-1003">Cell membrane</keyword>
<dbReference type="GO" id="GO:0020037">
    <property type="term" value="F:heme binding"/>
    <property type="evidence" value="ECO:0007669"/>
    <property type="project" value="TreeGrafter"/>
</dbReference>
<dbReference type="EMBL" id="CACVAT010000257">
    <property type="protein sequence ID" value="CAA6816340.1"/>
    <property type="molecule type" value="Genomic_DNA"/>
</dbReference>
<evidence type="ECO:0000256" key="1">
    <source>
        <dbReference type="ARBA" id="ARBA00004651"/>
    </source>
</evidence>
<dbReference type="AlphaFoldDB" id="A0A6S6TIP5"/>
<accession>A0A6S6TIP5</accession>
<dbReference type="InterPro" id="IPR011577">
    <property type="entry name" value="Cyt_b561_bac/Ni-Hgenase"/>
</dbReference>
<feature type="transmembrane region" description="Helical" evidence="6">
    <location>
        <begin position="149"/>
        <end position="171"/>
    </location>
</feature>
<evidence type="ECO:0000313" key="8">
    <source>
        <dbReference type="EMBL" id="CAA6816340.1"/>
    </source>
</evidence>
<dbReference type="GO" id="GO:0009055">
    <property type="term" value="F:electron transfer activity"/>
    <property type="evidence" value="ECO:0007669"/>
    <property type="project" value="InterPro"/>
</dbReference>
<comment type="subcellular location">
    <subcellularLocation>
        <location evidence="1">Cell membrane</location>
        <topology evidence="1">Multi-pass membrane protein</topology>
    </subcellularLocation>
</comment>
<dbReference type="InterPro" id="IPR051542">
    <property type="entry name" value="Hydrogenase_cytochrome"/>
</dbReference>
<feature type="transmembrane region" description="Helical" evidence="6">
    <location>
        <begin position="15"/>
        <end position="31"/>
    </location>
</feature>
<evidence type="ECO:0000256" key="6">
    <source>
        <dbReference type="SAM" id="Phobius"/>
    </source>
</evidence>
<reference evidence="8" key="1">
    <citation type="submission" date="2020-01" db="EMBL/GenBank/DDBJ databases">
        <authorList>
            <person name="Meier V. D."/>
            <person name="Meier V D."/>
        </authorList>
    </citation>
    <scope>NUCLEOTIDE SEQUENCE</scope>
    <source>
        <strain evidence="8">HLG_WM_MAG_09</strain>
    </source>
</reference>
<dbReference type="SUPFAM" id="SSF81342">
    <property type="entry name" value="Transmembrane di-heme cytochromes"/>
    <property type="match status" value="1"/>
</dbReference>
<dbReference type="GO" id="GO:0022904">
    <property type="term" value="P:respiratory electron transport chain"/>
    <property type="evidence" value="ECO:0007669"/>
    <property type="project" value="InterPro"/>
</dbReference>
<evidence type="ECO:0000256" key="5">
    <source>
        <dbReference type="ARBA" id="ARBA00023136"/>
    </source>
</evidence>
<evidence type="ECO:0000256" key="3">
    <source>
        <dbReference type="ARBA" id="ARBA00022692"/>
    </source>
</evidence>
<dbReference type="InterPro" id="IPR016174">
    <property type="entry name" value="Di-haem_cyt_TM"/>
</dbReference>
<feature type="domain" description="Cytochrome b561 bacterial/Ni-hydrogenase" evidence="7">
    <location>
        <begin position="9"/>
        <end position="183"/>
    </location>
</feature>
<dbReference type="GO" id="GO:0005886">
    <property type="term" value="C:plasma membrane"/>
    <property type="evidence" value="ECO:0007669"/>
    <property type="project" value="UniProtKB-SubCell"/>
</dbReference>
<keyword evidence="4 6" id="KW-1133">Transmembrane helix</keyword>
<feature type="transmembrane region" description="Helical" evidence="6">
    <location>
        <begin position="202"/>
        <end position="220"/>
    </location>
</feature>
<protein>
    <submittedName>
        <fullName evidence="8">Cytochrome B</fullName>
    </submittedName>
</protein>
<dbReference type="PANTHER" id="PTHR30485:SF2">
    <property type="entry name" value="BLL0597 PROTEIN"/>
    <property type="match status" value="1"/>
</dbReference>
<feature type="transmembrane region" description="Helical" evidence="6">
    <location>
        <begin position="99"/>
        <end position="120"/>
    </location>
</feature>
<evidence type="ECO:0000259" key="7">
    <source>
        <dbReference type="Pfam" id="PF01292"/>
    </source>
</evidence>
<name>A0A6S6TIP5_9GAMM</name>
<organism evidence="8">
    <name type="scientific">uncultured Thiotrichaceae bacterium</name>
    <dbReference type="NCBI Taxonomy" id="298394"/>
    <lineage>
        <taxon>Bacteria</taxon>
        <taxon>Pseudomonadati</taxon>
        <taxon>Pseudomonadota</taxon>
        <taxon>Gammaproteobacteria</taxon>
        <taxon>Thiotrichales</taxon>
        <taxon>Thiotrichaceae</taxon>
        <taxon>environmental samples</taxon>
    </lineage>
</organism>
<keyword evidence="3 6" id="KW-0812">Transmembrane</keyword>
<dbReference type="Pfam" id="PF01292">
    <property type="entry name" value="Ni_hydr_CYTB"/>
    <property type="match status" value="1"/>
</dbReference>
<gene>
    <name evidence="8" type="ORF">HELGO_WM14143</name>
</gene>
<evidence type="ECO:0000256" key="4">
    <source>
        <dbReference type="ARBA" id="ARBA00022989"/>
    </source>
</evidence>
<feature type="transmembrane region" description="Helical" evidence="6">
    <location>
        <begin position="43"/>
        <end position="61"/>
    </location>
</feature>
<keyword evidence="5 6" id="KW-0472">Membrane</keyword>
<dbReference type="PANTHER" id="PTHR30485">
    <property type="entry name" value="NI/FE-HYDROGENASE 1 B-TYPE CYTOCHROME SUBUNIT"/>
    <property type="match status" value="1"/>
</dbReference>
<proteinExistence type="predicted"/>
<sequence length="224" mass="25080">MKTHPVKIWDLPTRIFHWVLVAGIAFMWFSAEISDSLMDRHVQVGEFLLALILFRIIWGFVGSESSRFGVFLKSPGNAIQYAKTIFSRKPSWHAGHNPLGGWMVVALLLTVLGQASSGLFTSDDIMTEGPLYAWASSDLSDWMSSIHHWLFDVLIGLIVAHVGAILFYRIFKRTDLISAMVKGDAPWPEDEPVSTELKFRSAWLALVVFAGCYGGVYYGLRALV</sequence>
<dbReference type="Gene3D" id="1.20.950.20">
    <property type="entry name" value="Transmembrane di-heme cytochromes, Chain C"/>
    <property type="match status" value="1"/>
</dbReference>
<evidence type="ECO:0000256" key="2">
    <source>
        <dbReference type="ARBA" id="ARBA00022475"/>
    </source>
</evidence>